<keyword evidence="2 4" id="KW-0813">Transport</keyword>
<keyword evidence="4" id="KW-0653">Protein transport</keyword>
<keyword evidence="8" id="KW-1185">Reference proteome</keyword>
<comment type="subcellular location">
    <subcellularLocation>
        <location evidence="4">Bud</location>
    </subcellularLocation>
    <subcellularLocation>
        <location evidence="4">Bud neck</location>
    </subcellularLocation>
</comment>
<reference evidence="7 8" key="1">
    <citation type="submission" date="2019-03" db="EMBL/GenBank/DDBJ databases">
        <title>Rhodosporidium diobovatum UCD-FST 08-225 genome sequencing, assembly, and annotation.</title>
        <authorList>
            <person name="Fakankun I.U."/>
            <person name="Fristensky B."/>
            <person name="Levin D.B."/>
        </authorList>
    </citation>
    <scope>NUCLEOTIDE SEQUENCE [LARGE SCALE GENOMIC DNA]</scope>
    <source>
        <strain evidence="7 8">UCD-FST 08-225</strain>
    </source>
</reference>
<dbReference type="Gene3D" id="1.20.1280.170">
    <property type="entry name" value="Exocyst complex component Exo70"/>
    <property type="match status" value="1"/>
</dbReference>
<evidence type="ECO:0000256" key="4">
    <source>
        <dbReference type="RuleBase" id="RU365026"/>
    </source>
</evidence>
<comment type="function">
    <text evidence="4">Involved in the secretory pathway as part of the exocyst complex which tethers secretory vesicles to the sites of exocytosis. Also plays a role in the assembly of the exocyst.</text>
</comment>
<evidence type="ECO:0000259" key="6">
    <source>
        <dbReference type="Pfam" id="PF03081"/>
    </source>
</evidence>
<protein>
    <recommendedName>
        <fullName evidence="4">Exocyst complex protein EXO70</fullName>
    </recommendedName>
</protein>
<evidence type="ECO:0000256" key="3">
    <source>
        <dbReference type="ARBA" id="ARBA00022483"/>
    </source>
</evidence>
<evidence type="ECO:0000313" key="7">
    <source>
        <dbReference type="EMBL" id="TNY20814.1"/>
    </source>
</evidence>
<comment type="caution">
    <text evidence="7">The sequence shown here is derived from an EMBL/GenBank/DDBJ whole genome shotgun (WGS) entry which is preliminary data.</text>
</comment>
<dbReference type="GO" id="GO:0005546">
    <property type="term" value="F:phosphatidylinositol-4,5-bisphosphate binding"/>
    <property type="evidence" value="ECO:0007669"/>
    <property type="project" value="InterPro"/>
</dbReference>
<dbReference type="InterPro" id="IPR016159">
    <property type="entry name" value="Cullin_repeat-like_dom_sf"/>
</dbReference>
<dbReference type="PANTHER" id="PTHR12542:SF41">
    <property type="entry name" value="EXOCYST COMPLEX COMPONENT 7"/>
    <property type="match status" value="1"/>
</dbReference>
<comment type="similarity">
    <text evidence="1 4">Belongs to the EXO70 family.</text>
</comment>
<evidence type="ECO:0000313" key="8">
    <source>
        <dbReference type="Proteomes" id="UP000311382"/>
    </source>
</evidence>
<organism evidence="7 8">
    <name type="scientific">Rhodotorula diobovata</name>
    <dbReference type="NCBI Taxonomy" id="5288"/>
    <lineage>
        <taxon>Eukaryota</taxon>
        <taxon>Fungi</taxon>
        <taxon>Dikarya</taxon>
        <taxon>Basidiomycota</taxon>
        <taxon>Pucciniomycotina</taxon>
        <taxon>Microbotryomycetes</taxon>
        <taxon>Sporidiobolales</taxon>
        <taxon>Sporidiobolaceae</taxon>
        <taxon>Rhodotorula</taxon>
    </lineage>
</organism>
<dbReference type="GO" id="GO:0005935">
    <property type="term" value="C:cellular bud neck"/>
    <property type="evidence" value="ECO:0007669"/>
    <property type="project" value="UniProtKB-SubCell"/>
</dbReference>
<dbReference type="GO" id="GO:0006887">
    <property type="term" value="P:exocytosis"/>
    <property type="evidence" value="ECO:0007669"/>
    <property type="project" value="UniProtKB-KW"/>
</dbReference>
<evidence type="ECO:0000256" key="1">
    <source>
        <dbReference type="ARBA" id="ARBA00006756"/>
    </source>
</evidence>
<dbReference type="EMBL" id="SOZI01000057">
    <property type="protein sequence ID" value="TNY20814.1"/>
    <property type="molecule type" value="Genomic_DNA"/>
</dbReference>
<dbReference type="STRING" id="5288.A0A5C5FXQ7"/>
<gene>
    <name evidence="7" type="ORF">DMC30DRAFT_233732</name>
</gene>
<feature type="domain" description="Exocyst complex subunit Exo70 C-terminal" evidence="6">
    <location>
        <begin position="283"/>
        <end position="661"/>
    </location>
</feature>
<accession>A0A5C5FXQ7</accession>
<dbReference type="SUPFAM" id="SSF74788">
    <property type="entry name" value="Cullin repeat-like"/>
    <property type="match status" value="1"/>
</dbReference>
<evidence type="ECO:0000256" key="2">
    <source>
        <dbReference type="ARBA" id="ARBA00022448"/>
    </source>
</evidence>
<name>A0A5C5FXQ7_9BASI</name>
<dbReference type="OrthoDB" id="1922221at2759"/>
<dbReference type="InterPro" id="IPR046364">
    <property type="entry name" value="Exo70_C"/>
</dbReference>
<keyword evidence="3 4" id="KW-0268">Exocytosis</keyword>
<dbReference type="PANTHER" id="PTHR12542">
    <property type="entry name" value="EXOCYST COMPLEX PROTEIN EXO70"/>
    <property type="match status" value="1"/>
</dbReference>
<dbReference type="Proteomes" id="UP000311382">
    <property type="component" value="Unassembled WGS sequence"/>
</dbReference>
<dbReference type="Pfam" id="PF20669">
    <property type="entry name" value="Exo70_N"/>
    <property type="match status" value="1"/>
</dbReference>
<feature type="region of interest" description="Disordered" evidence="5">
    <location>
        <begin position="1"/>
        <end position="22"/>
    </location>
</feature>
<feature type="region of interest" description="Disordered" evidence="5">
    <location>
        <begin position="256"/>
        <end position="275"/>
    </location>
</feature>
<dbReference type="InterPro" id="IPR004140">
    <property type="entry name" value="Exo70"/>
</dbReference>
<dbReference type="Pfam" id="PF03081">
    <property type="entry name" value="Exo70_C"/>
    <property type="match status" value="1"/>
</dbReference>
<proteinExistence type="inferred from homology"/>
<dbReference type="GO" id="GO:0000145">
    <property type="term" value="C:exocyst"/>
    <property type="evidence" value="ECO:0007669"/>
    <property type="project" value="InterPro"/>
</dbReference>
<sequence>MSSFARSLPHHHHHHLPAVGSSTTTAGSIALEQASADLTLLQQSLARSSKISGRMSHVLSELDDRLARLEKNLVPIYKETGRLNRVSKNLESTMRSIDGLLGHNDLVEREEGLIKAGPNPDDLKPYIAAIERLVAASEALRKTDLKGQSATLTQMAALIELGVKQLVGVFTKWTKATSPTIDAGKLFDQAKPFPTLTPFFLEHALPLNTFLSSLPESQGTAHAGLLTAAYASVRAAYIDESLRNAAKEVLSDATPNMVLQSPRPGTGAGGEAAASGRVVERRGLGRLLDVFFALIKTEHSLLETVLTAQQASTRSALYASLLPPALATISSTGASLNALIKKSPQHQLIPLALATYTELSERGQEFEEWVRVRARRKENEVGDLTHAFRGTCMTSLPGIIEETKSWGTRPPAGPDAASAAVQPVTINVVNFMRQLADNQPTAESFLGVLGAGNWGGPSKGGAKDGDEGGLLPRYLNDVLSVLLSALDSKARLLRGRTGTSSIFLLNNLSYIRHSALSTSIIDTLGESAEDALNKRMRALKASYLDAWSPLVSALLDAGFAEQSGAAGALKAGLGAVKGGGGTERRETKDRFVRFHEALEEVEALHHQARFEEGEAELRERLKGEVERMVVPTYAKFVQRHRKDNYSTKYLKLDADGLEAKIRAIFDSPAA</sequence>
<evidence type="ECO:0000256" key="5">
    <source>
        <dbReference type="SAM" id="MobiDB-lite"/>
    </source>
</evidence>
<dbReference type="GO" id="GO:0015031">
    <property type="term" value="P:protein transport"/>
    <property type="evidence" value="ECO:0007669"/>
    <property type="project" value="UniProtKB-KW"/>
</dbReference>
<dbReference type="AlphaFoldDB" id="A0A5C5FXQ7"/>